<protein>
    <submittedName>
        <fullName evidence="3">Uncharacterized protein</fullName>
    </submittedName>
</protein>
<evidence type="ECO:0000256" key="2">
    <source>
        <dbReference type="SAM" id="Phobius"/>
    </source>
</evidence>
<feature type="transmembrane region" description="Helical" evidence="2">
    <location>
        <begin position="33"/>
        <end position="54"/>
    </location>
</feature>
<dbReference type="RefSeq" id="WP_282722460.1">
    <property type="nucleotide sequence ID" value="NZ_JASCQO010000041.1"/>
</dbReference>
<dbReference type="EMBL" id="JASCQO010000041">
    <property type="protein sequence ID" value="MDI5934992.1"/>
    <property type="molecule type" value="Genomic_DNA"/>
</dbReference>
<feature type="region of interest" description="Disordered" evidence="1">
    <location>
        <begin position="222"/>
        <end position="244"/>
    </location>
</feature>
<sequence>MNLHRAYVLLAAFYSLLILIGVIALLAGGGTLLALPLLVLGAMGVTGLWGSILNKGFMNPRMWRPFACLLGVAAVVQLFLVFAASPSGVEITWLLTSAIFSLLLVIILYRYGNRDQALWATPEDLEGGMVLGKLLEAQRELTVEKQDEDRQATVRVQKAGNEYRASVVRQREAEVERFEESFTCPATLAFFIEKFTCISVRDFADKYAGGETSPAWHDRSAAAGLSLAAGPPGGRTSSRGSAPH</sequence>
<keyword evidence="2" id="KW-0812">Transmembrane</keyword>
<keyword evidence="4" id="KW-1185">Reference proteome</keyword>
<evidence type="ECO:0000256" key="1">
    <source>
        <dbReference type="SAM" id="MobiDB-lite"/>
    </source>
</evidence>
<organism evidence="3 4">
    <name type="scientific">Halomonas kalidii</name>
    <dbReference type="NCBI Taxonomy" id="3043293"/>
    <lineage>
        <taxon>Bacteria</taxon>
        <taxon>Pseudomonadati</taxon>
        <taxon>Pseudomonadota</taxon>
        <taxon>Gammaproteobacteria</taxon>
        <taxon>Oceanospirillales</taxon>
        <taxon>Halomonadaceae</taxon>
        <taxon>Halomonas</taxon>
    </lineage>
</organism>
<evidence type="ECO:0000313" key="3">
    <source>
        <dbReference type="EMBL" id="MDI5934992.1"/>
    </source>
</evidence>
<reference evidence="3 4" key="1">
    <citation type="submission" date="2023-04" db="EMBL/GenBank/DDBJ databases">
        <title>Halomonas strains isolated from rhizosphere soil.</title>
        <authorList>
            <person name="Xu L."/>
            <person name="Sun J.-Q."/>
        </authorList>
    </citation>
    <scope>NUCLEOTIDE SEQUENCE [LARGE SCALE GENOMIC DNA]</scope>
    <source>
        <strain evidence="3 4">LN1S58</strain>
    </source>
</reference>
<feature type="transmembrane region" description="Helical" evidence="2">
    <location>
        <begin position="91"/>
        <end position="109"/>
    </location>
</feature>
<keyword evidence="2" id="KW-0472">Membrane</keyword>
<keyword evidence="2" id="KW-1133">Transmembrane helix</keyword>
<name>A0ABT6VLY6_9GAMM</name>
<feature type="transmembrane region" description="Helical" evidence="2">
    <location>
        <begin position="66"/>
        <end position="85"/>
    </location>
</feature>
<proteinExistence type="predicted"/>
<evidence type="ECO:0000313" key="4">
    <source>
        <dbReference type="Proteomes" id="UP001244242"/>
    </source>
</evidence>
<gene>
    <name evidence="3" type="ORF">QLQ84_14435</name>
</gene>
<accession>A0ABT6VLY6</accession>
<feature type="transmembrane region" description="Helical" evidence="2">
    <location>
        <begin position="7"/>
        <end position="27"/>
    </location>
</feature>
<comment type="caution">
    <text evidence="3">The sequence shown here is derived from an EMBL/GenBank/DDBJ whole genome shotgun (WGS) entry which is preliminary data.</text>
</comment>
<dbReference type="Proteomes" id="UP001244242">
    <property type="component" value="Unassembled WGS sequence"/>
</dbReference>